<evidence type="ECO:0000256" key="1">
    <source>
        <dbReference type="ARBA" id="ARBA00006328"/>
    </source>
</evidence>
<evidence type="ECO:0000313" key="5">
    <source>
        <dbReference type="Proteomes" id="UP001199106"/>
    </source>
</evidence>
<keyword evidence="2" id="KW-0521">NADP</keyword>
<dbReference type="SUPFAM" id="SSF51735">
    <property type="entry name" value="NAD(P)-binding Rossmann-fold domains"/>
    <property type="match status" value="1"/>
</dbReference>
<dbReference type="AlphaFoldDB" id="A0AAD4FBJ9"/>
<dbReference type="PANTHER" id="PTHR42748">
    <property type="entry name" value="NITROGEN METABOLITE REPRESSION PROTEIN NMRA FAMILY MEMBER"/>
    <property type="match status" value="1"/>
</dbReference>
<dbReference type="Gene3D" id="3.40.50.720">
    <property type="entry name" value="NAD(P)-binding Rossmann-like Domain"/>
    <property type="match status" value="1"/>
</dbReference>
<keyword evidence="5" id="KW-1185">Reference proteome</keyword>
<gene>
    <name evidence="4" type="ORF">G6011_10031</name>
</gene>
<evidence type="ECO:0000256" key="2">
    <source>
        <dbReference type="ARBA" id="ARBA00022857"/>
    </source>
</evidence>
<dbReference type="InterPro" id="IPR036291">
    <property type="entry name" value="NAD(P)-bd_dom_sf"/>
</dbReference>
<reference evidence="4" key="1">
    <citation type="submission" date="2021-07" db="EMBL/GenBank/DDBJ databases">
        <title>Genome Resource of American Ginseng Black Spot Pathogen Alternaria panax.</title>
        <authorList>
            <person name="Qiu C."/>
            <person name="Wang W."/>
            <person name="Liu Z."/>
        </authorList>
    </citation>
    <scope>NUCLEOTIDE SEQUENCE</scope>
    <source>
        <strain evidence="4">BNCC115425</strain>
    </source>
</reference>
<feature type="domain" description="NmrA-like" evidence="3">
    <location>
        <begin position="3"/>
        <end position="278"/>
    </location>
</feature>
<organism evidence="4 5">
    <name type="scientific">Alternaria panax</name>
    <dbReference type="NCBI Taxonomy" id="48097"/>
    <lineage>
        <taxon>Eukaryota</taxon>
        <taxon>Fungi</taxon>
        <taxon>Dikarya</taxon>
        <taxon>Ascomycota</taxon>
        <taxon>Pezizomycotina</taxon>
        <taxon>Dothideomycetes</taxon>
        <taxon>Pleosporomycetidae</taxon>
        <taxon>Pleosporales</taxon>
        <taxon>Pleosporineae</taxon>
        <taxon>Pleosporaceae</taxon>
        <taxon>Alternaria</taxon>
        <taxon>Alternaria sect. Panax</taxon>
    </lineage>
</organism>
<proteinExistence type="inferred from homology"/>
<dbReference type="InterPro" id="IPR008030">
    <property type="entry name" value="NmrA-like"/>
</dbReference>
<evidence type="ECO:0000313" key="4">
    <source>
        <dbReference type="EMBL" id="KAG9186923.1"/>
    </source>
</evidence>
<dbReference type="GO" id="GO:0005634">
    <property type="term" value="C:nucleus"/>
    <property type="evidence" value="ECO:0007669"/>
    <property type="project" value="TreeGrafter"/>
</dbReference>
<dbReference type="Proteomes" id="UP001199106">
    <property type="component" value="Unassembled WGS sequence"/>
</dbReference>
<evidence type="ECO:0000259" key="3">
    <source>
        <dbReference type="Pfam" id="PF05368"/>
    </source>
</evidence>
<dbReference type="CDD" id="cd05251">
    <property type="entry name" value="NmrA_like_SDR_a"/>
    <property type="match status" value="1"/>
</dbReference>
<dbReference type="Pfam" id="PF05368">
    <property type="entry name" value="NmrA"/>
    <property type="match status" value="1"/>
</dbReference>
<sequence length="326" mass="35593">MAKKLVVVTGATGVQGGSVARELLKTGDWHVRAVTRNPNGEKAQKLAAAGMEVVQGNYEDEDSIKKAFAGAQAIFAVTQWWEAFAKGVSQSEAGEIEERQGIMLARLAAEVPTLEHYIWSTLPAADQITKGKFPVPHFDYKAKVDDHIRENLPDLAAKTTFFMVGFYPSNFAFFGMLKPQPLANAPGTYVWMVPSEPGTVYPMAGDMSKDPGIWARQILANPRSSHGKYTGVCTEVISLGEALKQWEVVSGKKGVYVQIKPEVLGQLYGLAGEEALTGVLFGEAVKDWYVKPKEQGIFVTSDELGISTDEVSNFRQSLEALKEFLG</sequence>
<protein>
    <recommendedName>
        <fullName evidence="3">NmrA-like domain-containing protein</fullName>
    </recommendedName>
</protein>
<dbReference type="Gene3D" id="3.90.25.10">
    <property type="entry name" value="UDP-galactose 4-epimerase, domain 1"/>
    <property type="match status" value="1"/>
</dbReference>
<comment type="caution">
    <text evidence="4">The sequence shown here is derived from an EMBL/GenBank/DDBJ whole genome shotgun (WGS) entry which is preliminary data.</text>
</comment>
<comment type="similarity">
    <text evidence="1">Belongs to the NmrA-type oxidoreductase family.</text>
</comment>
<dbReference type="EMBL" id="JAANER010000008">
    <property type="protein sequence ID" value="KAG9186923.1"/>
    <property type="molecule type" value="Genomic_DNA"/>
</dbReference>
<dbReference type="PANTHER" id="PTHR42748:SF28">
    <property type="entry name" value="NMRA-LIKE DOMAIN-CONTAINING PROTEIN"/>
    <property type="match status" value="1"/>
</dbReference>
<name>A0AAD4FBJ9_9PLEO</name>
<dbReference type="InterPro" id="IPR051164">
    <property type="entry name" value="NmrA-like_oxidored"/>
</dbReference>
<accession>A0AAD4FBJ9</accession>